<evidence type="ECO:0000256" key="2">
    <source>
        <dbReference type="SAM" id="SignalP"/>
    </source>
</evidence>
<evidence type="ECO:0000313" key="4">
    <source>
        <dbReference type="EMBL" id="GGF86142.1"/>
    </source>
</evidence>
<reference evidence="4" key="2">
    <citation type="submission" date="2020-09" db="EMBL/GenBank/DDBJ databases">
        <authorList>
            <person name="Sun Q."/>
            <person name="Sedlacek I."/>
        </authorList>
    </citation>
    <scope>NUCLEOTIDE SEQUENCE</scope>
    <source>
        <strain evidence="4">CCM 7897</strain>
    </source>
</reference>
<dbReference type="InterPro" id="IPR029442">
    <property type="entry name" value="GyrI-like"/>
</dbReference>
<evidence type="ECO:0000259" key="3">
    <source>
        <dbReference type="SMART" id="SM00871"/>
    </source>
</evidence>
<proteinExistence type="predicted"/>
<feature type="chain" id="PRO_5036996611" description="AraC effector-binding domain-containing protein" evidence="2">
    <location>
        <begin position="41"/>
        <end position="269"/>
    </location>
</feature>
<accession>A0A917CE87</accession>
<feature type="compositionally biased region" description="Pro residues" evidence="1">
    <location>
        <begin position="42"/>
        <end position="52"/>
    </location>
</feature>
<feature type="signal peptide" evidence="2">
    <location>
        <begin position="1"/>
        <end position="40"/>
    </location>
</feature>
<gene>
    <name evidence="4" type="ORF">GCM10007301_52540</name>
</gene>
<evidence type="ECO:0000256" key="1">
    <source>
        <dbReference type="SAM" id="MobiDB-lite"/>
    </source>
</evidence>
<comment type="caution">
    <text evidence="4">The sequence shown here is derived from an EMBL/GenBank/DDBJ whole genome shotgun (WGS) entry which is preliminary data.</text>
</comment>
<evidence type="ECO:0000313" key="5">
    <source>
        <dbReference type="Proteomes" id="UP000606044"/>
    </source>
</evidence>
<keyword evidence="2" id="KW-0732">Signal</keyword>
<organism evidence="4 5">
    <name type="scientific">Azorhizobium oxalatiphilum</name>
    <dbReference type="NCBI Taxonomy" id="980631"/>
    <lineage>
        <taxon>Bacteria</taxon>
        <taxon>Pseudomonadati</taxon>
        <taxon>Pseudomonadota</taxon>
        <taxon>Alphaproteobacteria</taxon>
        <taxon>Hyphomicrobiales</taxon>
        <taxon>Xanthobacteraceae</taxon>
        <taxon>Azorhizobium</taxon>
    </lineage>
</organism>
<feature type="region of interest" description="Disordered" evidence="1">
    <location>
        <begin position="40"/>
        <end position="126"/>
    </location>
</feature>
<dbReference type="InterPro" id="IPR011256">
    <property type="entry name" value="Reg_factor_effector_dom_sf"/>
</dbReference>
<feature type="compositionally biased region" description="Pro residues" evidence="1">
    <location>
        <begin position="60"/>
        <end position="81"/>
    </location>
</feature>
<dbReference type="AlphaFoldDB" id="A0A917CE87"/>
<dbReference type="EMBL" id="BMCT01000011">
    <property type="protein sequence ID" value="GGF86142.1"/>
    <property type="molecule type" value="Genomic_DNA"/>
</dbReference>
<name>A0A917CE87_9HYPH</name>
<dbReference type="Gene3D" id="3.20.80.10">
    <property type="entry name" value="Regulatory factor, effector binding domain"/>
    <property type="match status" value="1"/>
</dbReference>
<dbReference type="InterPro" id="IPR010499">
    <property type="entry name" value="AraC_E-bd"/>
</dbReference>
<protein>
    <recommendedName>
        <fullName evidence="3">AraC effector-binding domain-containing protein</fullName>
    </recommendedName>
</protein>
<dbReference type="Pfam" id="PF06445">
    <property type="entry name" value="GyrI-like"/>
    <property type="match status" value="1"/>
</dbReference>
<dbReference type="SMART" id="SM00871">
    <property type="entry name" value="AraC_E_bind"/>
    <property type="match status" value="1"/>
</dbReference>
<sequence length="269" mass="27845">MRADEAIEARLKVRRQLWPARARTAATALCLLAMALPAGAQTPPPASPPAQAPAPTDSQPAPPPPAAVAPAPAQVPAPPKPAEGSTQAPAPGGQAGPVSPLPPTASPAPDSHGQTVFGGEGAVLSPVPVMTKGGQSSWDEGYDSIVAALNAIAGEMKRLGLSEAGQPMVVYTQSDDAGFEFEAQIPFSGATTAKPGEGVKLGASFNGKALRFQHKGSFSDMDDTYEQIANFLDARNIIALDNLYIEQYRTDPRTTAPDQLVVDILVPVR</sequence>
<dbReference type="RefSeq" id="WP_188583840.1">
    <property type="nucleotide sequence ID" value="NZ_BMCT01000011.1"/>
</dbReference>
<feature type="domain" description="AraC effector-binding" evidence="3">
    <location>
        <begin position="120"/>
        <end position="269"/>
    </location>
</feature>
<reference evidence="4" key="1">
    <citation type="journal article" date="2014" name="Int. J. Syst. Evol. Microbiol.">
        <title>Complete genome sequence of Corynebacterium casei LMG S-19264T (=DSM 44701T), isolated from a smear-ripened cheese.</title>
        <authorList>
            <consortium name="US DOE Joint Genome Institute (JGI-PGF)"/>
            <person name="Walter F."/>
            <person name="Albersmeier A."/>
            <person name="Kalinowski J."/>
            <person name="Ruckert C."/>
        </authorList>
    </citation>
    <scope>NUCLEOTIDE SEQUENCE</scope>
    <source>
        <strain evidence="4">CCM 7897</strain>
    </source>
</reference>
<dbReference type="SUPFAM" id="SSF55136">
    <property type="entry name" value="Probable bacterial effector-binding domain"/>
    <property type="match status" value="1"/>
</dbReference>
<keyword evidence="5" id="KW-1185">Reference proteome</keyword>
<dbReference type="Proteomes" id="UP000606044">
    <property type="component" value="Unassembled WGS sequence"/>
</dbReference>